<proteinExistence type="predicted"/>
<keyword evidence="2" id="KW-0647">Proteasome</keyword>
<gene>
    <name evidence="2" type="ORF">SAMN05216241_10812</name>
</gene>
<dbReference type="STRING" id="1082479.SAMN05216241_10812"/>
<evidence type="ECO:0000256" key="1">
    <source>
        <dbReference type="SAM" id="MobiDB-lite"/>
    </source>
</evidence>
<keyword evidence="3" id="KW-1185">Reference proteome</keyword>
<dbReference type="InterPro" id="IPR016545">
    <property type="entry name" value="UCP009120_prtse"/>
</dbReference>
<name>A0A1G7SZS6_9PROT</name>
<protein>
    <submittedName>
        <fullName evidence="2">Putative proteasome-type protease</fullName>
    </submittedName>
</protein>
<feature type="region of interest" description="Disordered" evidence="1">
    <location>
        <begin position="231"/>
        <end position="264"/>
    </location>
</feature>
<dbReference type="EMBL" id="FNCE01000008">
    <property type="protein sequence ID" value="SDG28284.1"/>
    <property type="molecule type" value="Genomic_DNA"/>
</dbReference>
<dbReference type="Proteomes" id="UP000199415">
    <property type="component" value="Unassembled WGS sequence"/>
</dbReference>
<dbReference type="GO" id="GO:0000502">
    <property type="term" value="C:proteasome complex"/>
    <property type="evidence" value="ECO:0007669"/>
    <property type="project" value="UniProtKB-KW"/>
</dbReference>
<dbReference type="GO" id="GO:0006508">
    <property type="term" value="P:proteolysis"/>
    <property type="evidence" value="ECO:0007669"/>
    <property type="project" value="UniProtKB-KW"/>
</dbReference>
<reference evidence="2 3" key="1">
    <citation type="submission" date="2016-10" db="EMBL/GenBank/DDBJ databases">
        <authorList>
            <person name="de Groot N.N."/>
        </authorList>
    </citation>
    <scope>NUCLEOTIDE SEQUENCE [LARGE SCALE GENOMIC DNA]</scope>
    <source>
        <strain evidence="2 3">DSM 25584</strain>
    </source>
</reference>
<dbReference type="RefSeq" id="WP_090020605.1">
    <property type="nucleotide sequence ID" value="NZ_FNCE01000008.1"/>
</dbReference>
<organism evidence="2 3">
    <name type="scientific">Limimonas halophila</name>
    <dbReference type="NCBI Taxonomy" id="1082479"/>
    <lineage>
        <taxon>Bacteria</taxon>
        <taxon>Pseudomonadati</taxon>
        <taxon>Pseudomonadota</taxon>
        <taxon>Alphaproteobacteria</taxon>
        <taxon>Rhodospirillales</taxon>
        <taxon>Rhodovibrionaceae</taxon>
        <taxon>Limimonas</taxon>
    </lineage>
</organism>
<keyword evidence="2" id="KW-0645">Protease</keyword>
<dbReference type="SUPFAM" id="SSF56235">
    <property type="entry name" value="N-terminal nucleophile aminohydrolases (Ntn hydrolases)"/>
    <property type="match status" value="1"/>
</dbReference>
<dbReference type="PIRSF" id="PIRSF009120">
    <property type="entry name" value="UCP009120_prtse"/>
    <property type="match status" value="1"/>
</dbReference>
<dbReference type="OrthoDB" id="9786336at2"/>
<dbReference type="InterPro" id="IPR029055">
    <property type="entry name" value="Ntn_hydrolases_N"/>
</dbReference>
<dbReference type="AlphaFoldDB" id="A0A1G7SZS6"/>
<dbReference type="Gene3D" id="3.60.20.10">
    <property type="entry name" value="Glutamine Phosphoribosylpyrophosphate, subunit 1, domain 1"/>
    <property type="match status" value="1"/>
</dbReference>
<evidence type="ECO:0000313" key="2">
    <source>
        <dbReference type="EMBL" id="SDG28284.1"/>
    </source>
</evidence>
<evidence type="ECO:0000313" key="3">
    <source>
        <dbReference type="Proteomes" id="UP000199415"/>
    </source>
</evidence>
<accession>A0A1G7SZS6</accession>
<dbReference type="GO" id="GO:0008233">
    <property type="term" value="F:peptidase activity"/>
    <property type="evidence" value="ECO:0007669"/>
    <property type="project" value="UniProtKB-KW"/>
</dbReference>
<sequence>MTYALAICVREGLVCLADGRITSGNQVSSARKATLHGPEGSQFVVMTSGLRSLRDKTLAYLDRELPTHGDSESTRLLDAVDTYAGCLRRTAQEDKAAVEASRLTFNLHAIIAGQLPGDPHPTAYLVYPEGNWIEVTERTPYFAVGASGYGKPILDRTVTYDTPLRMALKAAYLSFDSTRVSSADVGYPVDVMTLPAADGQWRTATFEHDDLRELREWWNRNLTHMAAQLPDDPFADNLLPEDARRRSSLAPAEDADVTGNPASS</sequence>
<keyword evidence="2" id="KW-0378">Hydrolase</keyword>